<dbReference type="Proteomes" id="UP000051236">
    <property type="component" value="Unassembled WGS sequence"/>
</dbReference>
<evidence type="ECO:0000256" key="3">
    <source>
        <dbReference type="ARBA" id="ARBA00005174"/>
    </source>
</evidence>
<dbReference type="Gene3D" id="3.30.470.20">
    <property type="entry name" value="ATP-grasp fold, B domain"/>
    <property type="match status" value="1"/>
</dbReference>
<evidence type="ECO:0000259" key="16">
    <source>
        <dbReference type="PROSITE" id="PS50975"/>
    </source>
</evidence>
<keyword evidence="8 14" id="KW-0658">Purine biosynthesis</keyword>
<dbReference type="InterPro" id="IPR037123">
    <property type="entry name" value="PRibGlycinamide_synth_C_sf"/>
</dbReference>
<evidence type="ECO:0000313" key="17">
    <source>
        <dbReference type="EMBL" id="KRM33336.1"/>
    </source>
</evidence>
<comment type="catalytic activity">
    <reaction evidence="14">
        <text>5-phospho-beta-D-ribosylamine + glycine + ATP = N(1)-(5-phospho-beta-D-ribosyl)glycinamide + ADP + phosphate + H(+)</text>
        <dbReference type="Rhea" id="RHEA:17453"/>
        <dbReference type="ChEBI" id="CHEBI:15378"/>
        <dbReference type="ChEBI" id="CHEBI:30616"/>
        <dbReference type="ChEBI" id="CHEBI:43474"/>
        <dbReference type="ChEBI" id="CHEBI:57305"/>
        <dbReference type="ChEBI" id="CHEBI:58681"/>
        <dbReference type="ChEBI" id="CHEBI:143788"/>
        <dbReference type="ChEBI" id="CHEBI:456216"/>
        <dbReference type="EC" id="6.3.4.13"/>
    </reaction>
</comment>
<dbReference type="STRING" id="1423734.FC83_GL002904"/>
<dbReference type="InterPro" id="IPR016185">
    <property type="entry name" value="PreATP-grasp_dom_sf"/>
</dbReference>
<dbReference type="PANTHER" id="PTHR43472">
    <property type="entry name" value="PHOSPHORIBOSYLAMINE--GLYCINE LIGASE"/>
    <property type="match status" value="1"/>
</dbReference>
<evidence type="ECO:0000256" key="14">
    <source>
        <dbReference type="HAMAP-Rule" id="MF_00138"/>
    </source>
</evidence>
<evidence type="ECO:0000256" key="8">
    <source>
        <dbReference type="ARBA" id="ARBA00022755"/>
    </source>
</evidence>
<keyword evidence="7 15" id="KW-0547">Nucleotide-binding</keyword>
<dbReference type="InterPro" id="IPR011761">
    <property type="entry name" value="ATP-grasp"/>
</dbReference>
<evidence type="ECO:0000256" key="12">
    <source>
        <dbReference type="ARBA" id="ARBA00042242"/>
    </source>
</evidence>
<dbReference type="PANTHER" id="PTHR43472:SF1">
    <property type="entry name" value="PHOSPHORIBOSYLAMINE--GLYCINE LIGASE, CHLOROPLASTIC"/>
    <property type="match status" value="1"/>
</dbReference>
<dbReference type="OrthoDB" id="9807240at2"/>
<evidence type="ECO:0000256" key="10">
    <source>
        <dbReference type="ARBA" id="ARBA00023211"/>
    </source>
</evidence>
<evidence type="ECO:0000256" key="7">
    <source>
        <dbReference type="ARBA" id="ARBA00022741"/>
    </source>
</evidence>
<keyword evidence="10" id="KW-0464">Manganese</keyword>
<proteinExistence type="inferred from homology"/>
<dbReference type="SUPFAM" id="SSF51246">
    <property type="entry name" value="Rudiment single hybrid motif"/>
    <property type="match status" value="1"/>
</dbReference>
<sequence>MATVLVIGSGGREHAISQQFQKSPQVDTVYCAPGNPGMSLDDIQIVGIDENDFDSLIQFAQDKQVDLTFVGPEVPLSKGIVDAFTQANLAVFGPKQASARLEGSKSFAKDFMKRHHIPTAQSETFTQLQPALAYVAQQEAPIVIKVDGLAAGKGVTIAQTIAEAQSVLRALYAHDAQQAVVIEDYLVGQEFSCMSFINGDLIVPLPLSQDHKRLLDGDKGPNTGGMGAYSPLPQMPADLSQQAYDQIVIPTIQGMVADGLAFSGILYAGLILTDTGIKVIEYNMRLGDPETQVLLPRLQSDFYTLITDLLAKRQPEVTWRQGDYTLGVVVGASGYPKQPIKGIVLPDLQNLPAAIQVTYAGVEEVGGHLVSAGGRVFMLTTTQASIQACQTVLYPALTENVAEPFIYRHDIGSKAL</sequence>
<dbReference type="AlphaFoldDB" id="X0PS23"/>
<keyword evidence="5 14" id="KW-0436">Ligase</keyword>
<dbReference type="UniPathway" id="UPA00074">
    <property type="reaction ID" value="UER00125"/>
</dbReference>
<dbReference type="GO" id="GO:0006189">
    <property type="term" value="P:'de novo' IMP biosynthetic process"/>
    <property type="evidence" value="ECO:0007669"/>
    <property type="project" value="UniProtKB-UniRule"/>
</dbReference>
<dbReference type="InterPro" id="IPR020559">
    <property type="entry name" value="PRibGlycinamide_synth_CS"/>
</dbReference>
<comment type="cofactor">
    <cofactor evidence="2">
        <name>Mg(2+)</name>
        <dbReference type="ChEBI" id="CHEBI:18420"/>
    </cofactor>
</comment>
<comment type="similarity">
    <text evidence="11 14">Belongs to the GARS family.</text>
</comment>
<dbReference type="SUPFAM" id="SSF56059">
    <property type="entry name" value="Glutathione synthetase ATP-binding domain-like"/>
    <property type="match status" value="1"/>
</dbReference>
<comment type="pathway">
    <text evidence="3 14">Purine metabolism; IMP biosynthesis via de novo pathway; N(1)-(5-phospho-D-ribosyl)glycinamide from 5-phospho-alpha-D-ribose 1-diphosphate: step 2/2.</text>
</comment>
<dbReference type="GO" id="GO:0004637">
    <property type="term" value="F:phosphoribosylamine-glycine ligase activity"/>
    <property type="evidence" value="ECO:0007669"/>
    <property type="project" value="UniProtKB-UniRule"/>
</dbReference>
<dbReference type="EC" id="6.3.4.13" evidence="4 14"/>
<dbReference type="Pfam" id="PF02843">
    <property type="entry name" value="GARS_C"/>
    <property type="match status" value="1"/>
</dbReference>
<keyword evidence="9 15" id="KW-0067">ATP-binding</keyword>
<dbReference type="FunFam" id="3.40.50.20:FF:000006">
    <property type="entry name" value="Phosphoribosylamine--glycine ligase, chloroplastic"/>
    <property type="match status" value="1"/>
</dbReference>
<dbReference type="InterPro" id="IPR013815">
    <property type="entry name" value="ATP_grasp_subdomain_1"/>
</dbReference>
<feature type="domain" description="ATP-grasp" evidence="16">
    <location>
        <begin position="109"/>
        <end position="311"/>
    </location>
</feature>
<comment type="cofactor">
    <cofactor evidence="1">
        <name>Mn(2+)</name>
        <dbReference type="ChEBI" id="CHEBI:29035"/>
    </cofactor>
</comment>
<reference evidence="17 18" key="1">
    <citation type="journal article" date="2015" name="Genome Announc.">
        <title>Expanding the biotechnology potential of lactobacilli through comparative genomics of 213 strains and associated genera.</title>
        <authorList>
            <person name="Sun Z."/>
            <person name="Harris H.M."/>
            <person name="McCann A."/>
            <person name="Guo C."/>
            <person name="Argimon S."/>
            <person name="Zhang W."/>
            <person name="Yang X."/>
            <person name="Jeffery I.B."/>
            <person name="Cooney J.C."/>
            <person name="Kagawa T.F."/>
            <person name="Liu W."/>
            <person name="Song Y."/>
            <person name="Salvetti E."/>
            <person name="Wrobel A."/>
            <person name="Rasinkangas P."/>
            <person name="Parkhill J."/>
            <person name="Rea M.C."/>
            <person name="O'Sullivan O."/>
            <person name="Ritari J."/>
            <person name="Douillard F.P."/>
            <person name="Paul Ross R."/>
            <person name="Yang R."/>
            <person name="Briner A.E."/>
            <person name="Felis G.E."/>
            <person name="de Vos W.M."/>
            <person name="Barrangou R."/>
            <person name="Klaenhammer T.R."/>
            <person name="Caufield P.W."/>
            <person name="Cui Y."/>
            <person name="Zhang H."/>
            <person name="O'Toole P.W."/>
        </authorList>
    </citation>
    <scope>NUCLEOTIDE SEQUENCE [LARGE SCALE GENOMIC DNA]</scope>
    <source>
        <strain evidence="17 18">DSM 18527</strain>
    </source>
</reference>
<dbReference type="SMART" id="SM01209">
    <property type="entry name" value="GARS_A"/>
    <property type="match status" value="1"/>
</dbReference>
<dbReference type="GO" id="GO:0005524">
    <property type="term" value="F:ATP binding"/>
    <property type="evidence" value="ECO:0007669"/>
    <property type="project" value="UniProtKB-UniRule"/>
</dbReference>
<dbReference type="InterPro" id="IPR000115">
    <property type="entry name" value="PRibGlycinamide_synth"/>
</dbReference>
<dbReference type="InterPro" id="IPR020562">
    <property type="entry name" value="PRibGlycinamide_synth_N"/>
</dbReference>
<dbReference type="Pfam" id="PF02844">
    <property type="entry name" value="GARS_N"/>
    <property type="match status" value="1"/>
</dbReference>
<evidence type="ECO:0000256" key="4">
    <source>
        <dbReference type="ARBA" id="ARBA00013255"/>
    </source>
</evidence>
<evidence type="ECO:0000313" key="18">
    <source>
        <dbReference type="Proteomes" id="UP000051236"/>
    </source>
</evidence>
<evidence type="ECO:0000256" key="9">
    <source>
        <dbReference type="ARBA" id="ARBA00022840"/>
    </source>
</evidence>
<name>X0PS23_9LACO</name>
<dbReference type="PATRIC" id="fig|1423734.3.peg.2953"/>
<dbReference type="Gene3D" id="3.90.600.10">
    <property type="entry name" value="Phosphoribosylglycinamide synthetase, C-terminal domain"/>
    <property type="match status" value="1"/>
</dbReference>
<evidence type="ECO:0000256" key="11">
    <source>
        <dbReference type="ARBA" id="ARBA00038345"/>
    </source>
</evidence>
<evidence type="ECO:0000256" key="13">
    <source>
        <dbReference type="ARBA" id="ARBA00042864"/>
    </source>
</evidence>
<keyword evidence="18" id="KW-1185">Reference proteome</keyword>
<dbReference type="InterPro" id="IPR020560">
    <property type="entry name" value="PRibGlycinamide_synth_C-dom"/>
</dbReference>
<gene>
    <name evidence="14" type="primary">purD</name>
    <name evidence="17" type="ORF">FC83_GL002904</name>
</gene>
<dbReference type="EMBL" id="AZGA01000054">
    <property type="protein sequence ID" value="KRM33336.1"/>
    <property type="molecule type" value="Genomic_DNA"/>
</dbReference>
<dbReference type="Gene3D" id="3.30.1490.20">
    <property type="entry name" value="ATP-grasp fold, A domain"/>
    <property type="match status" value="1"/>
</dbReference>
<evidence type="ECO:0000256" key="2">
    <source>
        <dbReference type="ARBA" id="ARBA00001946"/>
    </source>
</evidence>
<evidence type="ECO:0000256" key="6">
    <source>
        <dbReference type="ARBA" id="ARBA00022723"/>
    </source>
</evidence>
<dbReference type="InterPro" id="IPR020561">
    <property type="entry name" value="PRibGlycinamid_synth_ATP-grasp"/>
</dbReference>
<dbReference type="SMART" id="SM01210">
    <property type="entry name" value="GARS_C"/>
    <property type="match status" value="1"/>
</dbReference>
<dbReference type="RefSeq" id="WP_035454036.1">
    <property type="nucleotide sequence ID" value="NZ_AZGA01000054.1"/>
</dbReference>
<dbReference type="HAMAP" id="MF_00138">
    <property type="entry name" value="GARS"/>
    <property type="match status" value="1"/>
</dbReference>
<protein>
    <recommendedName>
        <fullName evidence="4 14">Phosphoribosylamine--glycine ligase</fullName>
        <ecNumber evidence="4 14">6.3.4.13</ecNumber>
    </recommendedName>
    <alternativeName>
        <fullName evidence="14">GARS</fullName>
    </alternativeName>
    <alternativeName>
        <fullName evidence="12 14">Glycinamide ribonucleotide synthetase</fullName>
    </alternativeName>
    <alternativeName>
        <fullName evidence="13 14">Phosphoribosylglycinamide synthetase</fullName>
    </alternativeName>
</protein>
<dbReference type="eggNOG" id="COG0151">
    <property type="taxonomic scope" value="Bacteria"/>
</dbReference>
<dbReference type="InterPro" id="IPR011054">
    <property type="entry name" value="Rudment_hybrid_motif"/>
</dbReference>
<dbReference type="PROSITE" id="PS00184">
    <property type="entry name" value="GARS"/>
    <property type="match status" value="1"/>
</dbReference>
<dbReference type="NCBIfam" id="TIGR00877">
    <property type="entry name" value="purD"/>
    <property type="match status" value="1"/>
</dbReference>
<dbReference type="SUPFAM" id="SSF52440">
    <property type="entry name" value="PreATP-grasp domain"/>
    <property type="match status" value="1"/>
</dbReference>
<evidence type="ECO:0000256" key="1">
    <source>
        <dbReference type="ARBA" id="ARBA00001936"/>
    </source>
</evidence>
<dbReference type="Pfam" id="PF01071">
    <property type="entry name" value="GARS_A"/>
    <property type="match status" value="1"/>
</dbReference>
<dbReference type="GO" id="GO:0046872">
    <property type="term" value="F:metal ion binding"/>
    <property type="evidence" value="ECO:0007669"/>
    <property type="project" value="UniProtKB-KW"/>
</dbReference>
<organism evidence="17 18">
    <name type="scientific">Agrilactobacillus composti DSM 18527 = JCM 14202</name>
    <dbReference type="NCBI Taxonomy" id="1423734"/>
    <lineage>
        <taxon>Bacteria</taxon>
        <taxon>Bacillati</taxon>
        <taxon>Bacillota</taxon>
        <taxon>Bacilli</taxon>
        <taxon>Lactobacillales</taxon>
        <taxon>Lactobacillaceae</taxon>
        <taxon>Agrilactobacillus</taxon>
    </lineage>
</organism>
<dbReference type="GO" id="GO:0009113">
    <property type="term" value="P:purine nucleobase biosynthetic process"/>
    <property type="evidence" value="ECO:0007669"/>
    <property type="project" value="InterPro"/>
</dbReference>
<evidence type="ECO:0000256" key="5">
    <source>
        <dbReference type="ARBA" id="ARBA00022598"/>
    </source>
</evidence>
<evidence type="ECO:0000256" key="15">
    <source>
        <dbReference type="PROSITE-ProRule" id="PRU00409"/>
    </source>
</evidence>
<dbReference type="PROSITE" id="PS50975">
    <property type="entry name" value="ATP_GRASP"/>
    <property type="match status" value="1"/>
</dbReference>
<dbReference type="Gene3D" id="3.40.50.20">
    <property type="match status" value="1"/>
</dbReference>
<comment type="caution">
    <text evidence="17">The sequence shown here is derived from an EMBL/GenBank/DDBJ whole genome shotgun (WGS) entry which is preliminary data.</text>
</comment>
<keyword evidence="6" id="KW-0479">Metal-binding</keyword>
<accession>X0PS23</accession>